<feature type="region of interest" description="Disordered" evidence="1">
    <location>
        <begin position="77"/>
        <end position="143"/>
    </location>
</feature>
<dbReference type="Gene3D" id="2.20.70.10">
    <property type="match status" value="1"/>
</dbReference>
<feature type="domain" description="GIR1-like zinc ribbon" evidence="2">
    <location>
        <begin position="152"/>
        <end position="175"/>
    </location>
</feature>
<name>A0A7I8L5S0_SPIIN</name>
<dbReference type="PANTHER" id="PTHR14791">
    <property type="entry name" value="BOMB/KIRA PROTEINS"/>
    <property type="match status" value="1"/>
</dbReference>
<dbReference type="InterPro" id="IPR051105">
    <property type="entry name" value="WWC/KIBRA_Hippo_Reg"/>
</dbReference>
<evidence type="ECO:0000259" key="2">
    <source>
        <dbReference type="Pfam" id="PF24747"/>
    </source>
</evidence>
<organism evidence="3 4">
    <name type="scientific">Spirodela intermedia</name>
    <name type="common">Intermediate duckweed</name>
    <dbReference type="NCBI Taxonomy" id="51605"/>
    <lineage>
        <taxon>Eukaryota</taxon>
        <taxon>Viridiplantae</taxon>
        <taxon>Streptophyta</taxon>
        <taxon>Embryophyta</taxon>
        <taxon>Tracheophyta</taxon>
        <taxon>Spermatophyta</taxon>
        <taxon>Magnoliopsida</taxon>
        <taxon>Liliopsida</taxon>
        <taxon>Araceae</taxon>
        <taxon>Lemnoideae</taxon>
        <taxon>Spirodela</taxon>
    </lineage>
</organism>
<dbReference type="OrthoDB" id="1930512at2759"/>
<accession>A0A7I8L5S0</accession>
<feature type="compositionally biased region" description="Low complexity" evidence="1">
    <location>
        <begin position="117"/>
        <end position="139"/>
    </location>
</feature>
<gene>
    <name evidence="3" type="ORF">SI8410_11015336</name>
</gene>
<evidence type="ECO:0000313" key="4">
    <source>
        <dbReference type="Proteomes" id="UP000663760"/>
    </source>
</evidence>
<dbReference type="PANTHER" id="PTHR14791:SF29">
    <property type="entry name" value="PROTEIN KIBRA"/>
    <property type="match status" value="1"/>
</dbReference>
<proteinExistence type="predicted"/>
<evidence type="ECO:0000313" key="3">
    <source>
        <dbReference type="EMBL" id="CAA7404658.1"/>
    </source>
</evidence>
<dbReference type="AlphaFoldDB" id="A0A7I8L5S0"/>
<dbReference type="InterPro" id="IPR036020">
    <property type="entry name" value="WW_dom_sf"/>
</dbReference>
<protein>
    <recommendedName>
        <fullName evidence="2">GIR1-like zinc ribbon domain-containing protein</fullName>
    </recommendedName>
</protein>
<dbReference type="InterPro" id="IPR056440">
    <property type="entry name" value="Zn-ribbon_GIR1"/>
</dbReference>
<dbReference type="Proteomes" id="UP000663760">
    <property type="component" value="Chromosome 11"/>
</dbReference>
<dbReference type="EMBL" id="LR746274">
    <property type="protein sequence ID" value="CAA7404658.1"/>
    <property type="molecule type" value="Genomic_DNA"/>
</dbReference>
<sequence length="184" mass="19443">MAAPSIDSVSASLCNCSLKPEEEPPPPPADAIVELNSDVSLPYHWEQYLDLKTGRLHYINWLTGAKSTEDPRKVPGLFCNGYSSGEEEDDGGFSDEEAAEDEEELAGETRSDDDYGSCCSYVASSTSPSSSFSTSSGGAADRGDGSPPVLIAAGCPACIMYVMIPKTEEKCPRCGGLLSFFGCS</sequence>
<evidence type="ECO:0000256" key="1">
    <source>
        <dbReference type="SAM" id="MobiDB-lite"/>
    </source>
</evidence>
<feature type="compositionally biased region" description="Acidic residues" evidence="1">
    <location>
        <begin position="85"/>
        <end position="106"/>
    </location>
</feature>
<dbReference type="Pfam" id="PF24747">
    <property type="entry name" value="Zn-ribbon_GIR1"/>
    <property type="match status" value="1"/>
</dbReference>
<keyword evidence="4" id="KW-1185">Reference proteome</keyword>
<reference evidence="3" key="1">
    <citation type="submission" date="2020-02" db="EMBL/GenBank/DDBJ databases">
        <authorList>
            <person name="Scholz U."/>
            <person name="Mascher M."/>
            <person name="Fiebig A."/>
        </authorList>
    </citation>
    <scope>NUCLEOTIDE SEQUENCE</scope>
</reference>
<dbReference type="SUPFAM" id="SSF51045">
    <property type="entry name" value="WW domain"/>
    <property type="match status" value="1"/>
</dbReference>